<sequence length="1531" mass="171405">MSSTTSTQKKDLGQREPNIIDQSPSVTQSNQTSMTPEGCSDDVDWNADSDPAVDDSEASSSDGGEEAMDRLRQVVNLLEDCAPNHLQLEYATMQAKRQAIMSSNRLWSAEEKADYGQWPLILGNRRKADEWTLKDTIPILKLPLYMATEEHEWTACKYERCLAVEETSHGAPSISFHQHPADHLTMIESHPLIGHNLQSTWKESRKEVLRISHQCSGACMRYTGDDGKIYYNVRPKDKDIVRECSSQLKVNPFRYLHSALCFCKIVVPASNLSIALIYTLGDHEGRRTLESVRKPAAVMRTVAHQIVQQCGSTRSTAFQVMSDYCKKWEKIHRVTLHPNRVIWAKQLKSMFRTKAAKAYTHSSPLYALSRTAQLRKFCLDDASEPMTRGVAYFQSFNATNNESLICVLASLHSIDILIAFATMGNVAEDGSRFLGIDSSWRYLNENRAPLTILATMGTNEQMALGPMLLSSDVKQGTLLHYLDVVKDLVEKRAAIIVRDAQRGSVSELPGNLPNLLENAQYIVQHQWQPPNLMIDKCRTELSALKKWASRHGLEFQIRLCQFHAIQAITRWSTDATHASKTDRSPVSKPILVHILRDFRSIIQRFRFVRGPQETEELANVRRRQEFASRAQTFLTRTDEWILKSHSSDETSTTDVGKAKIKKLQLQVRDYFTQNWFVDAWIETFVDDGLPLGVARDDINTNNITERAFKRIQQEHLQGRANKRALIYDILKDVTIATPNADLRRILAKALDIWEMGVFQQTKKSYAWVVSAGDGSEPRIVDMRLPKCKCSDFDQSGKRCPHLWAVDLLVNNGPYHTVMKEQARAAMDLKGALHDDIPRSKVRDSTIEMVVNCAINENLAIDDLHGSLSEEDDEDDSSGESEAEIEVGNRADVDMKAATSRGPSPKNKPLQPGRSITKPKGRSKKKTRLNVTEDVQGATSPTIKSAPHLEHTGRRNGNADKLLKSLLRVKLNPASLRTKTAKDKPFADEAFAKTRGRRPETKPFNSLIGTKHHQVAKEITDCLTTLECLDIAYSDEALSGDQKPACPCPPLVEGMLQPSIYATVNPDNRMANVTNIQAVVGSIKHPYTASRQDRFPWMIHLDVHQDAYVPGLNLRTLATLNDPEEWVSSAHIDAFVTAINRFGGQAAMREDQRSAVSDRTPTCYGFHPLKDFGEGIGGKTPTNRHPGTPALLFPIHMPGHWVLVEARVSDHTFRFYDSLRRSKESVDDPNIPSPEQNFANCLKNIVPFLTARAEGPIPRVTGGSDRPTIPYAEWERVIVKPRVPKKGDLMPRTEFTRQPDGNACGVFVCRTMETLVAAVAFQSELDWSWSPLKPLQDNFYADQRAYMLDVVIHARLRCDTELEANSDPPPLDLREGTGAPPPLPESVPLALKESSPELEEKPLGSPGIEISAPTLVLIDPSIGTMYTSESNPDAQCTAPLISRSPRPNPAPSIETIGSMPHAPPMRLQRVVRFDPTPPPPVSEALEVVACLPRYQTRKLAVRSIAAISTSAPSPRRSKRKREESFFKAARLR</sequence>
<dbReference type="OrthoDB" id="3261052at2759"/>
<dbReference type="Gene3D" id="3.40.395.10">
    <property type="entry name" value="Adenoviral Proteinase, Chain A"/>
    <property type="match status" value="1"/>
</dbReference>
<name>A0A2X0KBN8_9BASI</name>
<evidence type="ECO:0000259" key="7">
    <source>
        <dbReference type="PROSITE" id="PS50966"/>
    </source>
</evidence>
<organism evidence="8 9">
    <name type="scientific">Microbotryum saponariae</name>
    <dbReference type="NCBI Taxonomy" id="289078"/>
    <lineage>
        <taxon>Eukaryota</taxon>
        <taxon>Fungi</taxon>
        <taxon>Dikarya</taxon>
        <taxon>Basidiomycota</taxon>
        <taxon>Pucciniomycotina</taxon>
        <taxon>Microbotryomycetes</taxon>
        <taxon>Microbotryales</taxon>
        <taxon>Microbotryaceae</taxon>
        <taxon>Microbotryum</taxon>
    </lineage>
</organism>
<feature type="compositionally biased region" description="Acidic residues" evidence="5">
    <location>
        <begin position="868"/>
        <end position="884"/>
    </location>
</feature>
<keyword evidence="4" id="KW-0479">Metal-binding</keyword>
<feature type="region of interest" description="Disordered" evidence="5">
    <location>
        <begin position="1506"/>
        <end position="1531"/>
    </location>
</feature>
<dbReference type="GO" id="GO:0008270">
    <property type="term" value="F:zinc ion binding"/>
    <property type="evidence" value="ECO:0007669"/>
    <property type="project" value="UniProtKB-KW"/>
</dbReference>
<keyword evidence="3" id="KW-0378">Hydrolase</keyword>
<feature type="domain" description="Ubiquitin-like protease family profile" evidence="6">
    <location>
        <begin position="1109"/>
        <end position="1314"/>
    </location>
</feature>
<gene>
    <name evidence="8" type="ORF">BZ3500_MVSOF-1268-A1-R1_CHR9G10586</name>
</gene>
<feature type="region of interest" description="Disordered" evidence="5">
    <location>
        <begin position="866"/>
        <end position="956"/>
    </location>
</feature>
<evidence type="ECO:0000259" key="6">
    <source>
        <dbReference type="PROSITE" id="PS50600"/>
    </source>
</evidence>
<dbReference type="InterPro" id="IPR007527">
    <property type="entry name" value="Znf_SWIM"/>
</dbReference>
<dbReference type="InterPro" id="IPR038765">
    <property type="entry name" value="Papain-like_cys_pep_sf"/>
</dbReference>
<dbReference type="SUPFAM" id="SSF54001">
    <property type="entry name" value="Cysteine proteinases"/>
    <property type="match status" value="1"/>
</dbReference>
<dbReference type="GO" id="GO:0006508">
    <property type="term" value="P:proteolysis"/>
    <property type="evidence" value="ECO:0007669"/>
    <property type="project" value="UniProtKB-KW"/>
</dbReference>
<feature type="region of interest" description="Disordered" evidence="5">
    <location>
        <begin position="1427"/>
        <end position="1446"/>
    </location>
</feature>
<dbReference type="Pfam" id="PF02902">
    <property type="entry name" value="Peptidase_C48"/>
    <property type="match status" value="1"/>
</dbReference>
<evidence type="ECO:0000256" key="2">
    <source>
        <dbReference type="ARBA" id="ARBA00022670"/>
    </source>
</evidence>
<dbReference type="GO" id="GO:0008234">
    <property type="term" value="F:cysteine-type peptidase activity"/>
    <property type="evidence" value="ECO:0007669"/>
    <property type="project" value="InterPro"/>
</dbReference>
<protein>
    <submittedName>
        <fullName evidence="8">BZ3500_MvSof-1268-A1-R1_Chr9g10586 protein</fullName>
    </submittedName>
</protein>
<feature type="region of interest" description="Disordered" evidence="5">
    <location>
        <begin position="1361"/>
        <end position="1405"/>
    </location>
</feature>
<reference evidence="9" key="1">
    <citation type="submission" date="2016-10" db="EMBL/GenBank/DDBJ databases">
        <authorList>
            <person name="Jeantristanb JTB J.-T."/>
            <person name="Ricardo R."/>
        </authorList>
    </citation>
    <scope>NUCLEOTIDE SEQUENCE [LARGE SCALE GENOMIC DNA]</scope>
</reference>
<dbReference type="InterPro" id="IPR003653">
    <property type="entry name" value="Peptidase_C48_C"/>
</dbReference>
<accession>A0A2X0KBN8</accession>
<dbReference type="EMBL" id="FMWP01000107">
    <property type="protein sequence ID" value="SDA00341.1"/>
    <property type="molecule type" value="Genomic_DNA"/>
</dbReference>
<feature type="compositionally biased region" description="Acidic residues" evidence="5">
    <location>
        <begin position="39"/>
        <end position="57"/>
    </location>
</feature>
<feature type="compositionally biased region" description="Basic residues" evidence="5">
    <location>
        <begin position="916"/>
        <end position="927"/>
    </location>
</feature>
<proteinExistence type="inferred from homology"/>
<feature type="compositionally biased region" description="Polar residues" evidence="5">
    <location>
        <begin position="20"/>
        <end position="35"/>
    </location>
</feature>
<comment type="similarity">
    <text evidence="1">Belongs to the peptidase C48 family.</text>
</comment>
<dbReference type="Proteomes" id="UP000249723">
    <property type="component" value="Unassembled WGS sequence"/>
</dbReference>
<keyword evidence="4" id="KW-0862">Zinc</keyword>
<evidence type="ECO:0000256" key="1">
    <source>
        <dbReference type="ARBA" id="ARBA00005234"/>
    </source>
</evidence>
<evidence type="ECO:0000313" key="9">
    <source>
        <dbReference type="Proteomes" id="UP000249723"/>
    </source>
</evidence>
<keyword evidence="2" id="KW-0645">Protease</keyword>
<feature type="region of interest" description="Disordered" evidence="5">
    <location>
        <begin position="1"/>
        <end position="66"/>
    </location>
</feature>
<keyword evidence="9" id="KW-1185">Reference proteome</keyword>
<dbReference type="PROSITE" id="PS50600">
    <property type="entry name" value="ULP_PROTEASE"/>
    <property type="match status" value="1"/>
</dbReference>
<dbReference type="PROSITE" id="PS50966">
    <property type="entry name" value="ZF_SWIM"/>
    <property type="match status" value="1"/>
</dbReference>
<evidence type="ECO:0000256" key="4">
    <source>
        <dbReference type="PROSITE-ProRule" id="PRU00325"/>
    </source>
</evidence>
<keyword evidence="4" id="KW-0863">Zinc-finger</keyword>
<feature type="compositionally biased region" description="Basic and acidic residues" evidence="5">
    <location>
        <begin position="946"/>
        <end position="956"/>
    </location>
</feature>
<evidence type="ECO:0000256" key="5">
    <source>
        <dbReference type="SAM" id="MobiDB-lite"/>
    </source>
</evidence>
<evidence type="ECO:0000256" key="3">
    <source>
        <dbReference type="ARBA" id="ARBA00022801"/>
    </source>
</evidence>
<dbReference type="GO" id="GO:0019783">
    <property type="term" value="F:ubiquitin-like protein peptidase activity"/>
    <property type="evidence" value="ECO:0007669"/>
    <property type="project" value="UniProtKB-ARBA"/>
</dbReference>
<feature type="domain" description="SWIM-type" evidence="7">
    <location>
        <begin position="778"/>
        <end position="810"/>
    </location>
</feature>
<evidence type="ECO:0000313" key="8">
    <source>
        <dbReference type="EMBL" id="SDA00341.1"/>
    </source>
</evidence>